<dbReference type="EMBL" id="VUNL01000003">
    <property type="protein sequence ID" value="MSV24189.1"/>
    <property type="molecule type" value="Genomic_DNA"/>
</dbReference>
<proteinExistence type="predicted"/>
<feature type="domain" description="Amidase" evidence="1">
    <location>
        <begin position="28"/>
        <end position="440"/>
    </location>
</feature>
<sequence>MTENRIPEQLTISWLQQAYASGIVTPEEVLREICRRAGRLEKKHIWITPPSMTWIQAYLDHLPVRDAGRYPLWGIPFAIKDNIDLAGIPTTAACPAYAYMPDDSATVVKKLIAAGAIPVGKTNLDQFATGLVGTRSPYGEVENAYVPERISGGSSSGSAVSVASGLAAFALGTDTAGSGRVPAMLNNLIGYKPPLGAWSTKGVVPACAGLDCVTVFTHSLDEARLIDRIARGFDKDCCWSRNISHLPDAMPRVILLPQDEPEFFGDFAEEFRKKWNEAVSRLNHLGAAVLYVDITLFQRAARLLYEGAFVAERWADLGDFVQNHPNEVFPVTRKILESGGRAEYTAARLFADWHELQTYRHQSAVMMEHAVLVLPTAGGTYTREQVRKDPVRTNSKMGLYTNHCNLLDLAAVAVPQDSVDRKDPFGITFFSLHHEEHLLCAAAKAFLKAEPAAEGKHIGGNKS</sequence>
<keyword evidence="2" id="KW-0378">Hydrolase</keyword>
<evidence type="ECO:0000313" key="3">
    <source>
        <dbReference type="Proteomes" id="UP000430222"/>
    </source>
</evidence>
<organism evidence="2 3">
    <name type="scientific">Selenomonas montiformis</name>
    <dbReference type="NCBI Taxonomy" id="2652285"/>
    <lineage>
        <taxon>Bacteria</taxon>
        <taxon>Bacillati</taxon>
        <taxon>Bacillota</taxon>
        <taxon>Negativicutes</taxon>
        <taxon>Selenomonadales</taxon>
        <taxon>Selenomonadaceae</taxon>
        <taxon>Selenomonas</taxon>
    </lineage>
</organism>
<name>A0A6I2UV92_9FIRM</name>
<keyword evidence="3" id="KW-1185">Reference proteome</keyword>
<dbReference type="EC" id="3.5.1.54" evidence="2"/>
<protein>
    <submittedName>
        <fullName evidence="2">Allophanate hydrolase</fullName>
        <ecNumber evidence="2">3.5.1.54</ecNumber>
    </submittedName>
</protein>
<dbReference type="PANTHER" id="PTHR11895">
    <property type="entry name" value="TRANSAMIDASE"/>
    <property type="match status" value="1"/>
</dbReference>
<dbReference type="Proteomes" id="UP000430222">
    <property type="component" value="Unassembled WGS sequence"/>
</dbReference>
<dbReference type="PANTHER" id="PTHR11895:SF169">
    <property type="entry name" value="GLUTAMYL-TRNA(GLN) AMIDOTRANSFERASE"/>
    <property type="match status" value="1"/>
</dbReference>
<reference evidence="2 3" key="1">
    <citation type="submission" date="2019-08" db="EMBL/GenBank/DDBJ databases">
        <title>In-depth cultivation of the pig gut microbiome towards novel bacterial diversity and tailored functional studies.</title>
        <authorList>
            <person name="Wylensek D."/>
            <person name="Hitch T.C.A."/>
            <person name="Clavel T."/>
        </authorList>
    </citation>
    <scope>NUCLEOTIDE SEQUENCE [LARGE SCALE GENOMIC DNA]</scope>
    <source>
        <strain evidence="3">WCA-380-WT-3B3</strain>
    </source>
</reference>
<dbReference type="SUPFAM" id="SSF75304">
    <property type="entry name" value="Amidase signature (AS) enzymes"/>
    <property type="match status" value="1"/>
</dbReference>
<accession>A0A6I2UV92</accession>
<gene>
    <name evidence="2" type="ORF">FYJ78_03110</name>
</gene>
<dbReference type="NCBIfam" id="NF006043">
    <property type="entry name" value="PRK08186.1"/>
    <property type="match status" value="1"/>
</dbReference>
<dbReference type="AlphaFoldDB" id="A0A6I2UV92"/>
<dbReference type="InterPro" id="IPR000120">
    <property type="entry name" value="Amidase"/>
</dbReference>
<dbReference type="Pfam" id="PF01425">
    <property type="entry name" value="Amidase"/>
    <property type="match status" value="1"/>
</dbReference>
<dbReference type="Gene3D" id="1.20.58.1700">
    <property type="match status" value="1"/>
</dbReference>
<dbReference type="GO" id="GO:0004039">
    <property type="term" value="F:allophanate hydrolase activity"/>
    <property type="evidence" value="ECO:0007669"/>
    <property type="project" value="UniProtKB-EC"/>
</dbReference>
<comment type="caution">
    <text evidence="2">The sequence shown here is derived from an EMBL/GenBank/DDBJ whole genome shotgun (WGS) entry which is preliminary data.</text>
</comment>
<dbReference type="InterPro" id="IPR036928">
    <property type="entry name" value="AS_sf"/>
</dbReference>
<evidence type="ECO:0000259" key="1">
    <source>
        <dbReference type="Pfam" id="PF01425"/>
    </source>
</evidence>
<dbReference type="InterPro" id="IPR023631">
    <property type="entry name" value="Amidase_dom"/>
</dbReference>
<evidence type="ECO:0000313" key="2">
    <source>
        <dbReference type="EMBL" id="MSV24189.1"/>
    </source>
</evidence>
<dbReference type="RefSeq" id="WP_154619962.1">
    <property type="nucleotide sequence ID" value="NZ_VUNL01000003.1"/>
</dbReference>
<dbReference type="Gene3D" id="3.90.1300.10">
    <property type="entry name" value="Amidase signature (AS) domain"/>
    <property type="match status" value="1"/>
</dbReference>